<reference evidence="2" key="1">
    <citation type="submission" date="2019-05" db="EMBL/GenBank/DDBJ databases">
        <authorList>
            <person name="Naeem R."/>
            <person name="Antony C."/>
            <person name="Guan Q."/>
        </authorList>
    </citation>
    <scope>NUCLEOTIDE SEQUENCE</scope>
    <source>
        <strain evidence="2">3</strain>
    </source>
</reference>
<dbReference type="AlphaFoldDB" id="A0A653EE36"/>
<dbReference type="EMBL" id="AP023343">
    <property type="protein sequence ID" value="BCI85510.1"/>
    <property type="molecule type" value="Genomic_DNA"/>
</dbReference>
<protein>
    <submittedName>
        <fullName evidence="2">Uncharacterized protein</fullName>
    </submittedName>
</protein>
<gene>
    <name evidence="2" type="ORF">BIN_B_00089</name>
    <name evidence="1" type="ORF">NIIDMKKI_07160</name>
</gene>
<sequence length="85" mass="9326">MEASVLLLVEVSGIFPRVVFSQNGEVMGDGMRWVHNVGSQKAVRVRREASALRHLWVGALAWVPVALQPVAVVGVRVAEPVERRV</sequence>
<evidence type="ECO:0000313" key="1">
    <source>
        <dbReference type="EMBL" id="BCI85510.1"/>
    </source>
</evidence>
<evidence type="ECO:0000313" key="3">
    <source>
        <dbReference type="Proteomes" id="UP000516380"/>
    </source>
</evidence>
<accession>A0A653EE36</accession>
<evidence type="ECO:0000313" key="2">
    <source>
        <dbReference type="EMBL" id="VTO95793.1"/>
    </source>
</evidence>
<dbReference type="Proteomes" id="UP000516380">
    <property type="component" value="Chromosome"/>
</dbReference>
<name>A0A653EE36_MYCKA</name>
<dbReference type="RefSeq" id="WP_023367857.1">
    <property type="nucleotide sequence ID" value="NZ_CP019888.1"/>
</dbReference>
<dbReference type="EMBL" id="LR589234">
    <property type="protein sequence ID" value="VTO95793.1"/>
    <property type="molecule type" value="Genomic_DNA"/>
</dbReference>
<proteinExistence type="predicted"/>
<organism evidence="2">
    <name type="scientific">Mycobacterium kansasii</name>
    <dbReference type="NCBI Taxonomy" id="1768"/>
    <lineage>
        <taxon>Bacteria</taxon>
        <taxon>Bacillati</taxon>
        <taxon>Actinomycetota</taxon>
        <taxon>Actinomycetes</taxon>
        <taxon>Mycobacteriales</taxon>
        <taxon>Mycobacteriaceae</taxon>
        <taxon>Mycobacterium</taxon>
    </lineage>
</organism>
<reference evidence="1 3" key="2">
    <citation type="submission" date="2020-07" db="EMBL/GenBank/DDBJ databases">
        <title>Mycobacterium kansasii (former subtype) with zoonotic potential isolated from diseased indoor pet cat, Japan.</title>
        <authorList>
            <person name="Fukano H."/>
            <person name="Terazono T."/>
            <person name="Hoshino Y."/>
        </authorList>
    </citation>
    <scope>NUCLEOTIDE SEQUENCE [LARGE SCALE GENOMIC DNA]</scope>
    <source>
        <strain evidence="1 3">Kuro-I</strain>
    </source>
</reference>
<keyword evidence="3" id="KW-1185">Reference proteome</keyword>